<gene>
    <name evidence="1" type="ORF">CQ006_09615</name>
</gene>
<comment type="caution">
    <text evidence="1">The sequence shown here is derived from an EMBL/GenBank/DDBJ whole genome shotgun (WGS) entry which is preliminary data.</text>
</comment>
<reference evidence="1 2" key="1">
    <citation type="submission" date="2017-09" db="EMBL/GenBank/DDBJ databases">
        <title>Genomic, metabolic, and phenotypic characteristics of bacterial isolates from the natural microbiome of the model nematode Caenorhabditis elegans.</title>
        <authorList>
            <person name="Zimmermann J."/>
            <person name="Obeng N."/>
            <person name="Yang W."/>
            <person name="Obeng O."/>
            <person name="Kissoyan K."/>
            <person name="Pees B."/>
            <person name="Dirksen P."/>
            <person name="Hoppner M."/>
            <person name="Franke A."/>
            <person name="Rosenstiel P."/>
            <person name="Leippe M."/>
            <person name="Dierking K."/>
            <person name="Kaleta C."/>
            <person name="Schulenburg H."/>
        </authorList>
    </citation>
    <scope>NUCLEOTIDE SEQUENCE [LARGE SCALE GENOMIC DNA]</scope>
    <source>
        <strain evidence="1 2">MYb184</strain>
    </source>
</reference>
<dbReference type="EMBL" id="PCQE01000012">
    <property type="protein sequence ID" value="PRC06144.1"/>
    <property type="molecule type" value="Genomic_DNA"/>
</dbReference>
<protein>
    <submittedName>
        <fullName evidence="1">Uncharacterized protein</fullName>
    </submittedName>
</protein>
<dbReference type="AlphaFoldDB" id="A0A2S9DU78"/>
<dbReference type="Proteomes" id="UP000239458">
    <property type="component" value="Unassembled WGS sequence"/>
</dbReference>
<accession>A0A2S9DU78</accession>
<organism evidence="1 2">
    <name type="scientific">Pseudomonas cedrina</name>
    <dbReference type="NCBI Taxonomy" id="651740"/>
    <lineage>
        <taxon>Bacteria</taxon>
        <taxon>Pseudomonadati</taxon>
        <taxon>Pseudomonadota</taxon>
        <taxon>Gammaproteobacteria</taxon>
        <taxon>Pseudomonadales</taxon>
        <taxon>Pseudomonadaceae</taxon>
        <taxon>Pseudomonas</taxon>
    </lineage>
</organism>
<proteinExistence type="predicted"/>
<sequence length="76" mass="8626">MSRRQFAPPWTPQALDAWAKTQRVAASDRESPYGITLGAIYFPSKWIRQAKDQELGKRDVLAIISSIRSARHSEVI</sequence>
<evidence type="ECO:0000313" key="1">
    <source>
        <dbReference type="EMBL" id="PRC06144.1"/>
    </source>
</evidence>
<name>A0A2S9DU78_PSECE</name>
<evidence type="ECO:0000313" key="2">
    <source>
        <dbReference type="Proteomes" id="UP000239458"/>
    </source>
</evidence>